<name>A0A1W1C5M9_9ZZZZ</name>
<evidence type="ECO:0000256" key="1">
    <source>
        <dbReference type="SAM" id="Phobius"/>
    </source>
</evidence>
<reference evidence="2" key="1">
    <citation type="submission" date="2016-10" db="EMBL/GenBank/DDBJ databases">
        <authorList>
            <person name="de Groot N.N."/>
        </authorList>
    </citation>
    <scope>NUCLEOTIDE SEQUENCE</scope>
</reference>
<evidence type="ECO:0000313" key="2">
    <source>
        <dbReference type="EMBL" id="SFV61027.1"/>
    </source>
</evidence>
<gene>
    <name evidence="2" type="ORF">MNB_SV-10-1121</name>
</gene>
<organism evidence="2">
    <name type="scientific">hydrothermal vent metagenome</name>
    <dbReference type="NCBI Taxonomy" id="652676"/>
    <lineage>
        <taxon>unclassified sequences</taxon>
        <taxon>metagenomes</taxon>
        <taxon>ecological metagenomes</taxon>
    </lineage>
</organism>
<accession>A0A1W1C5M9</accession>
<keyword evidence="1" id="KW-1133">Transmembrane helix</keyword>
<feature type="transmembrane region" description="Helical" evidence="1">
    <location>
        <begin position="42"/>
        <end position="59"/>
    </location>
</feature>
<dbReference type="EMBL" id="FPHL01000024">
    <property type="protein sequence ID" value="SFV61027.1"/>
    <property type="molecule type" value="Genomic_DNA"/>
</dbReference>
<keyword evidence="1" id="KW-0812">Transmembrane</keyword>
<protein>
    <submittedName>
        <fullName evidence="2">Uncharacterized protein</fullName>
    </submittedName>
</protein>
<keyword evidence="1" id="KW-0472">Membrane</keyword>
<dbReference type="AlphaFoldDB" id="A0A1W1C5M9"/>
<proteinExistence type="predicted"/>
<sequence length="60" mass="6743">MHKKELKTCPKCGEHYFGEHCVGCRSNQYAHYGSDTSTKNKILITLTFVVIVVLVVIKSS</sequence>